<dbReference type="GeneID" id="66076855"/>
<gene>
    <name evidence="1" type="ORF">E1B28_007779</name>
</gene>
<comment type="caution">
    <text evidence="1">The sequence shown here is derived from an EMBL/GenBank/DDBJ whole genome shotgun (WGS) entry which is preliminary data.</text>
</comment>
<dbReference type="KEGG" id="more:E1B28_007779"/>
<keyword evidence="2" id="KW-1185">Reference proteome</keyword>
<proteinExistence type="predicted"/>
<dbReference type="Proteomes" id="UP001049176">
    <property type="component" value="Chromosome 4"/>
</dbReference>
<dbReference type="EMBL" id="CM032184">
    <property type="protein sequence ID" value="KAG7094169.1"/>
    <property type="molecule type" value="Genomic_DNA"/>
</dbReference>
<accession>A0A9P7S2F0</accession>
<evidence type="ECO:0000313" key="1">
    <source>
        <dbReference type="EMBL" id="KAG7094169.1"/>
    </source>
</evidence>
<reference evidence="1" key="1">
    <citation type="journal article" date="2021" name="Genome Biol. Evol.">
        <title>The assembled and annotated genome of the fairy-ring fungus Marasmius oreades.</title>
        <authorList>
            <person name="Hiltunen M."/>
            <person name="Ament-Velasquez S.L."/>
            <person name="Johannesson H."/>
        </authorList>
    </citation>
    <scope>NUCLEOTIDE SEQUENCE</scope>
    <source>
        <strain evidence="1">03SP1</strain>
    </source>
</reference>
<dbReference type="AlphaFoldDB" id="A0A9P7S2F0"/>
<organism evidence="1 2">
    <name type="scientific">Marasmius oreades</name>
    <name type="common">fairy-ring Marasmius</name>
    <dbReference type="NCBI Taxonomy" id="181124"/>
    <lineage>
        <taxon>Eukaryota</taxon>
        <taxon>Fungi</taxon>
        <taxon>Dikarya</taxon>
        <taxon>Basidiomycota</taxon>
        <taxon>Agaricomycotina</taxon>
        <taxon>Agaricomycetes</taxon>
        <taxon>Agaricomycetidae</taxon>
        <taxon>Agaricales</taxon>
        <taxon>Marasmiineae</taxon>
        <taxon>Marasmiaceae</taxon>
        <taxon>Marasmius</taxon>
    </lineage>
</organism>
<sequence length="100" mass="11243">MPVYLVADELAPVSTGVRIPPSDELHRGRRRGGGIKARFTNLATFEDEVSATAEPQTCPTTHKSSTTFRTIFAASFPFSNRQLGTDRRLIVNRERQLMMY</sequence>
<dbReference type="RefSeq" id="XP_043010639.1">
    <property type="nucleotide sequence ID" value="XM_043152553.1"/>
</dbReference>
<protein>
    <submittedName>
        <fullName evidence="1">Uncharacterized protein</fullName>
    </submittedName>
</protein>
<evidence type="ECO:0000313" key="2">
    <source>
        <dbReference type="Proteomes" id="UP001049176"/>
    </source>
</evidence>
<name>A0A9P7S2F0_9AGAR</name>